<evidence type="ECO:0000256" key="3">
    <source>
        <dbReference type="ARBA" id="ARBA00023004"/>
    </source>
</evidence>
<sequence>MPEYVVCKLTDIPAGESRRFSAGKRDIAIFNVQGNLHAIADRCPHEGASLCKGVITSLVSGDQPGEYRLERRGEMVRCPWHGWEFDILTGKSYCDPARMKVRSYDVKIAPGETLAEGPYQIEIYDVSVQDDYVIVTL</sequence>
<dbReference type="Gene3D" id="2.102.10.10">
    <property type="entry name" value="Rieske [2Fe-2S] iron-sulphur domain"/>
    <property type="match status" value="1"/>
</dbReference>
<comment type="caution">
    <text evidence="6">The sequence shown here is derived from an EMBL/GenBank/DDBJ whole genome shotgun (WGS) entry which is preliminary data.</text>
</comment>
<evidence type="ECO:0000256" key="1">
    <source>
        <dbReference type="ARBA" id="ARBA00022714"/>
    </source>
</evidence>
<dbReference type="GeneID" id="94363881"/>
<organism evidence="6 7">
    <name type="scientific">Pararhodobacter marinus</name>
    <dbReference type="NCBI Taxonomy" id="2184063"/>
    <lineage>
        <taxon>Bacteria</taxon>
        <taxon>Pseudomonadati</taxon>
        <taxon>Pseudomonadota</taxon>
        <taxon>Alphaproteobacteria</taxon>
        <taxon>Rhodobacterales</taxon>
        <taxon>Paracoccaceae</taxon>
        <taxon>Pararhodobacter</taxon>
    </lineage>
</organism>
<evidence type="ECO:0000259" key="5">
    <source>
        <dbReference type="PROSITE" id="PS51296"/>
    </source>
</evidence>
<dbReference type="AlphaFoldDB" id="A0A2U2CFZ8"/>
<dbReference type="InterPro" id="IPR036922">
    <property type="entry name" value="Rieske_2Fe-2S_sf"/>
</dbReference>
<dbReference type="PANTHER" id="PTHR21496:SF23">
    <property type="entry name" value="3-PHENYLPROPIONATE_CINNAMIC ACID DIOXYGENASE FERREDOXIN SUBUNIT"/>
    <property type="match status" value="1"/>
</dbReference>
<name>A0A2U2CFZ8_9RHOB</name>
<dbReference type="Proteomes" id="UP000244940">
    <property type="component" value="Unassembled WGS sequence"/>
</dbReference>
<evidence type="ECO:0000256" key="4">
    <source>
        <dbReference type="ARBA" id="ARBA00023014"/>
    </source>
</evidence>
<dbReference type="OrthoDB" id="9794175at2"/>
<evidence type="ECO:0000313" key="7">
    <source>
        <dbReference type="Proteomes" id="UP000244940"/>
    </source>
</evidence>
<keyword evidence="1" id="KW-0001">2Fe-2S</keyword>
<evidence type="ECO:0000313" key="6">
    <source>
        <dbReference type="EMBL" id="PWE30772.1"/>
    </source>
</evidence>
<dbReference type="PANTHER" id="PTHR21496">
    <property type="entry name" value="FERREDOXIN-RELATED"/>
    <property type="match status" value="1"/>
</dbReference>
<protein>
    <submittedName>
        <fullName evidence="6">2Fe-2S ferredoxin</fullName>
    </submittedName>
</protein>
<keyword evidence="4" id="KW-0411">Iron-sulfur</keyword>
<keyword evidence="3" id="KW-0408">Iron</keyword>
<evidence type="ECO:0000256" key="2">
    <source>
        <dbReference type="ARBA" id="ARBA00022723"/>
    </source>
</evidence>
<reference evidence="6 7" key="1">
    <citation type="submission" date="2018-05" db="EMBL/GenBank/DDBJ databases">
        <title>Pararhodobacter marina sp. nov., isolated from deep-sea water of the Indian Ocean.</title>
        <authorList>
            <person name="Lai Q.Sr."/>
            <person name="Liu X."/>
            <person name="Shao Z."/>
        </authorList>
    </citation>
    <scope>NUCLEOTIDE SEQUENCE [LARGE SCALE GENOMIC DNA]</scope>
    <source>
        <strain evidence="6 7">CIC4N-9</strain>
    </source>
</reference>
<gene>
    <name evidence="6" type="ORF">C4N9_03170</name>
</gene>
<dbReference type="GO" id="GO:0051537">
    <property type="term" value="F:2 iron, 2 sulfur cluster binding"/>
    <property type="evidence" value="ECO:0007669"/>
    <property type="project" value="UniProtKB-KW"/>
</dbReference>
<dbReference type="EMBL" id="QEYD01000002">
    <property type="protein sequence ID" value="PWE30772.1"/>
    <property type="molecule type" value="Genomic_DNA"/>
</dbReference>
<feature type="domain" description="Rieske" evidence="5">
    <location>
        <begin position="4"/>
        <end position="115"/>
    </location>
</feature>
<dbReference type="GO" id="GO:0046872">
    <property type="term" value="F:metal ion binding"/>
    <property type="evidence" value="ECO:0007669"/>
    <property type="project" value="UniProtKB-KW"/>
</dbReference>
<dbReference type="SUPFAM" id="SSF50022">
    <property type="entry name" value="ISP domain"/>
    <property type="match status" value="1"/>
</dbReference>
<proteinExistence type="predicted"/>
<dbReference type="InterPro" id="IPR017941">
    <property type="entry name" value="Rieske_2Fe-2S"/>
</dbReference>
<keyword evidence="7" id="KW-1185">Reference proteome</keyword>
<accession>A0A2U2CFZ8</accession>
<dbReference type="PROSITE" id="PS51296">
    <property type="entry name" value="RIESKE"/>
    <property type="match status" value="1"/>
</dbReference>
<dbReference type="Pfam" id="PF00355">
    <property type="entry name" value="Rieske"/>
    <property type="match status" value="1"/>
</dbReference>
<dbReference type="RefSeq" id="WP_109531850.1">
    <property type="nucleotide sequence ID" value="NZ_CAXPUO010000092.1"/>
</dbReference>
<keyword evidence="2" id="KW-0479">Metal-binding</keyword>